<dbReference type="GO" id="GO:0009252">
    <property type="term" value="P:peptidoglycan biosynthetic process"/>
    <property type="evidence" value="ECO:0007669"/>
    <property type="project" value="UniProtKB-KW"/>
</dbReference>
<dbReference type="GO" id="GO:0006508">
    <property type="term" value="P:proteolysis"/>
    <property type="evidence" value="ECO:0007669"/>
    <property type="project" value="InterPro"/>
</dbReference>
<comment type="similarity">
    <text evidence="1 9">Belongs to the peptidase S11 family.</text>
</comment>
<dbReference type="AlphaFoldDB" id="A0A1G2FW82"/>
<evidence type="ECO:0000259" key="10">
    <source>
        <dbReference type="Pfam" id="PF00768"/>
    </source>
</evidence>
<evidence type="ECO:0000256" key="7">
    <source>
        <dbReference type="PIRSR" id="PIRSR618044-1"/>
    </source>
</evidence>
<dbReference type="EMBL" id="MHNF01000004">
    <property type="protein sequence ID" value="OGZ42057.1"/>
    <property type="molecule type" value="Genomic_DNA"/>
</dbReference>
<feature type="active site" evidence="7">
    <location>
        <position position="157"/>
    </location>
</feature>
<dbReference type="GO" id="GO:0009002">
    <property type="term" value="F:serine-type D-Ala-D-Ala carboxypeptidase activity"/>
    <property type="evidence" value="ECO:0007669"/>
    <property type="project" value="InterPro"/>
</dbReference>
<proteinExistence type="inferred from homology"/>
<organism evidence="11 12">
    <name type="scientific">Candidatus Portnoybacteria bacterium RIFCSPLOWO2_02_FULL_39_11</name>
    <dbReference type="NCBI Taxonomy" id="1802001"/>
    <lineage>
        <taxon>Bacteria</taxon>
        <taxon>Candidatus Portnoyibacteriota</taxon>
    </lineage>
</organism>
<dbReference type="PRINTS" id="PR00725">
    <property type="entry name" value="DADACBPTASE1"/>
</dbReference>
<keyword evidence="6" id="KW-0961">Cell wall biogenesis/degradation</keyword>
<dbReference type="PANTHER" id="PTHR21581:SF6">
    <property type="entry name" value="TRAFFICKING PROTEIN PARTICLE COMPLEX SUBUNIT 12"/>
    <property type="match status" value="1"/>
</dbReference>
<dbReference type="InterPro" id="IPR012338">
    <property type="entry name" value="Beta-lactam/transpept-like"/>
</dbReference>
<accession>A0A1G2FW82</accession>
<evidence type="ECO:0000256" key="3">
    <source>
        <dbReference type="ARBA" id="ARBA00022801"/>
    </source>
</evidence>
<feature type="active site" description="Acyl-ester intermediate" evidence="7">
    <location>
        <position position="102"/>
    </location>
</feature>
<keyword evidence="2" id="KW-0732">Signal</keyword>
<feature type="binding site" evidence="8">
    <location>
        <position position="264"/>
    </location>
    <ligand>
        <name>substrate</name>
    </ligand>
</feature>
<keyword evidence="5" id="KW-0573">Peptidoglycan synthesis</keyword>
<dbReference type="PANTHER" id="PTHR21581">
    <property type="entry name" value="D-ALANYL-D-ALANINE CARBOXYPEPTIDASE"/>
    <property type="match status" value="1"/>
</dbReference>
<sequence length="315" mass="35120">MLQILASLLILLNPAIGFFAPSRTLLQDTPQKGTAYVNFDEYKLPISENIFLASQLIPSYPIRNWNLPDPEVSAKIAFVFETTRQRILWQKNGLHESRPIASLTKLMTTLIVMENAKLDDVFTVSKKAVQTSGELGGLIVDERLTVANLLYALLVESSNDAAVALAENISAKTGKNFVDLMNQKAKVLGLTNTNFTDPSGLDANNRSSAWDLNRLMQEFLKYPILQKITQTTAFDFKSVDAKFSHHLTSTDKLLGQYPEIIAGKTGYTEEAGNCMILAWRTPNGQGIVISIIMDSRDRMAESEALLKWTKEAFLW</sequence>
<evidence type="ECO:0000256" key="6">
    <source>
        <dbReference type="ARBA" id="ARBA00023316"/>
    </source>
</evidence>
<dbReference type="InterPro" id="IPR018044">
    <property type="entry name" value="Peptidase_S11"/>
</dbReference>
<dbReference type="Gene3D" id="3.40.710.10">
    <property type="entry name" value="DD-peptidase/beta-lactamase superfamily"/>
    <property type="match status" value="1"/>
</dbReference>
<name>A0A1G2FW82_9BACT</name>
<protein>
    <recommendedName>
        <fullName evidence="10">Peptidase S11 D-alanyl-D-alanine carboxypeptidase A N-terminal domain-containing protein</fullName>
    </recommendedName>
</protein>
<evidence type="ECO:0000256" key="2">
    <source>
        <dbReference type="ARBA" id="ARBA00022729"/>
    </source>
</evidence>
<reference evidence="11 12" key="1">
    <citation type="journal article" date="2016" name="Nat. Commun.">
        <title>Thousands of microbial genomes shed light on interconnected biogeochemical processes in an aquifer system.</title>
        <authorList>
            <person name="Anantharaman K."/>
            <person name="Brown C.T."/>
            <person name="Hug L.A."/>
            <person name="Sharon I."/>
            <person name="Castelle C.J."/>
            <person name="Probst A.J."/>
            <person name="Thomas B.C."/>
            <person name="Singh A."/>
            <person name="Wilkins M.J."/>
            <person name="Karaoz U."/>
            <person name="Brodie E.L."/>
            <person name="Williams K.H."/>
            <person name="Hubbard S.S."/>
            <person name="Banfield J.F."/>
        </authorList>
    </citation>
    <scope>NUCLEOTIDE SEQUENCE [LARGE SCALE GENOMIC DNA]</scope>
</reference>
<keyword evidence="4" id="KW-0133">Cell shape</keyword>
<dbReference type="InterPro" id="IPR001967">
    <property type="entry name" value="Peptidase_S11_N"/>
</dbReference>
<feature type="active site" description="Proton acceptor" evidence="7">
    <location>
        <position position="105"/>
    </location>
</feature>
<dbReference type="GO" id="GO:0008360">
    <property type="term" value="P:regulation of cell shape"/>
    <property type="evidence" value="ECO:0007669"/>
    <property type="project" value="UniProtKB-KW"/>
</dbReference>
<evidence type="ECO:0000256" key="5">
    <source>
        <dbReference type="ARBA" id="ARBA00022984"/>
    </source>
</evidence>
<evidence type="ECO:0000256" key="9">
    <source>
        <dbReference type="RuleBase" id="RU004016"/>
    </source>
</evidence>
<evidence type="ECO:0000256" key="4">
    <source>
        <dbReference type="ARBA" id="ARBA00022960"/>
    </source>
</evidence>
<feature type="domain" description="Peptidase S11 D-alanyl-D-alanine carboxypeptidase A N-terminal" evidence="10">
    <location>
        <begin position="69"/>
        <end position="295"/>
    </location>
</feature>
<keyword evidence="3" id="KW-0378">Hydrolase</keyword>
<evidence type="ECO:0000313" key="12">
    <source>
        <dbReference type="Proteomes" id="UP000177126"/>
    </source>
</evidence>
<dbReference type="SUPFAM" id="SSF56601">
    <property type="entry name" value="beta-lactamase/transpeptidase-like"/>
    <property type="match status" value="1"/>
</dbReference>
<dbReference type="Pfam" id="PF00768">
    <property type="entry name" value="Peptidase_S11"/>
    <property type="match status" value="1"/>
</dbReference>
<evidence type="ECO:0000313" key="11">
    <source>
        <dbReference type="EMBL" id="OGZ42057.1"/>
    </source>
</evidence>
<gene>
    <name evidence="11" type="ORF">A3B04_02675</name>
</gene>
<dbReference type="GO" id="GO:0071555">
    <property type="term" value="P:cell wall organization"/>
    <property type="evidence" value="ECO:0007669"/>
    <property type="project" value="UniProtKB-KW"/>
</dbReference>
<evidence type="ECO:0000256" key="1">
    <source>
        <dbReference type="ARBA" id="ARBA00007164"/>
    </source>
</evidence>
<comment type="caution">
    <text evidence="11">The sequence shown here is derived from an EMBL/GenBank/DDBJ whole genome shotgun (WGS) entry which is preliminary data.</text>
</comment>
<dbReference type="Proteomes" id="UP000177126">
    <property type="component" value="Unassembled WGS sequence"/>
</dbReference>
<evidence type="ECO:0000256" key="8">
    <source>
        <dbReference type="PIRSR" id="PIRSR618044-2"/>
    </source>
</evidence>